<dbReference type="Pfam" id="PF25597">
    <property type="entry name" value="SH3_retrovirus"/>
    <property type="match status" value="1"/>
</dbReference>
<gene>
    <name evidence="2" type="ORF">A4A49_65857</name>
</gene>
<organism evidence="2 3">
    <name type="scientific">Nicotiana attenuata</name>
    <name type="common">Coyote tobacco</name>
    <dbReference type="NCBI Taxonomy" id="49451"/>
    <lineage>
        <taxon>Eukaryota</taxon>
        <taxon>Viridiplantae</taxon>
        <taxon>Streptophyta</taxon>
        <taxon>Embryophyta</taxon>
        <taxon>Tracheophyta</taxon>
        <taxon>Spermatophyta</taxon>
        <taxon>Magnoliopsida</taxon>
        <taxon>eudicotyledons</taxon>
        <taxon>Gunneridae</taxon>
        <taxon>Pentapetalae</taxon>
        <taxon>asterids</taxon>
        <taxon>lamiids</taxon>
        <taxon>Solanales</taxon>
        <taxon>Solanaceae</taxon>
        <taxon>Nicotianoideae</taxon>
        <taxon>Nicotianeae</taxon>
        <taxon>Nicotiana</taxon>
    </lineage>
</organism>
<sequence length="287" mass="32516">LIIEDESQNANTHATLQNRGDPVAMQAGRGKVPMQNIRGQYKGKKPFLKCDYCNKPGHSKENCYKLVGYPTDFKAKRSYAANMTTGGQESGKQAGQDEEGSRCDGLKIGSYFTEDQYGQILSMLNREAPEHQANMAGIATSLMESFTCKEWFNLISVSKLTRQLCCSVNFFPYFCLFQDLYNGKVRGIGRERGGLYILKKNFKGDLERFAPYELLHNRAPSLTHLRVLGCLCYATNLVKEDKFSPRAIVAVFLGYAETQKGYKLIDLNTNKFFVCRDVIFKENMFPF</sequence>
<dbReference type="AlphaFoldDB" id="A0A1J6JSX9"/>
<feature type="non-terminal residue" evidence="2">
    <location>
        <position position="287"/>
    </location>
</feature>
<dbReference type="PANTHER" id="PTHR34222">
    <property type="entry name" value="GAG_PRE-INTEGRS DOMAIN-CONTAINING PROTEIN"/>
    <property type="match status" value="1"/>
</dbReference>
<evidence type="ECO:0000313" key="2">
    <source>
        <dbReference type="EMBL" id="OIT20294.1"/>
    </source>
</evidence>
<dbReference type="Proteomes" id="UP000187609">
    <property type="component" value="Unassembled WGS sequence"/>
</dbReference>
<evidence type="ECO:0000313" key="3">
    <source>
        <dbReference type="Proteomes" id="UP000187609"/>
    </source>
</evidence>
<evidence type="ECO:0000259" key="1">
    <source>
        <dbReference type="Pfam" id="PF25597"/>
    </source>
</evidence>
<feature type="domain" description="Retroviral polymerase SH3-like" evidence="1">
    <location>
        <begin position="230"/>
        <end position="287"/>
    </location>
</feature>
<accession>A0A1J6JSX9</accession>
<proteinExistence type="predicted"/>
<dbReference type="OMA" id="GRTHNNG"/>
<name>A0A1J6JSX9_NICAT</name>
<dbReference type="PANTHER" id="PTHR34222:SF77">
    <property type="entry name" value="CCHC-TYPE DOMAIN-CONTAINING PROTEIN"/>
    <property type="match status" value="1"/>
</dbReference>
<keyword evidence="3" id="KW-1185">Reference proteome</keyword>
<comment type="caution">
    <text evidence="2">The sequence shown here is derived from an EMBL/GenBank/DDBJ whole genome shotgun (WGS) entry which is preliminary data.</text>
</comment>
<dbReference type="InterPro" id="IPR057670">
    <property type="entry name" value="SH3_retrovirus"/>
</dbReference>
<reference evidence="2" key="1">
    <citation type="submission" date="2016-11" db="EMBL/GenBank/DDBJ databases">
        <title>The genome of Nicotiana attenuata.</title>
        <authorList>
            <person name="Xu S."/>
            <person name="Brockmoeller T."/>
            <person name="Gaquerel E."/>
            <person name="Navarro A."/>
            <person name="Kuhl H."/>
            <person name="Gase K."/>
            <person name="Ling Z."/>
            <person name="Zhou W."/>
            <person name="Kreitzer C."/>
            <person name="Stanke M."/>
            <person name="Tang H."/>
            <person name="Lyons E."/>
            <person name="Pandey P."/>
            <person name="Pandey S.P."/>
            <person name="Timmermann B."/>
            <person name="Baldwin I.T."/>
        </authorList>
    </citation>
    <scope>NUCLEOTIDE SEQUENCE [LARGE SCALE GENOMIC DNA]</scope>
    <source>
        <strain evidence="2">UT</strain>
    </source>
</reference>
<dbReference type="EMBL" id="MJEQ01005499">
    <property type="protein sequence ID" value="OIT20294.1"/>
    <property type="molecule type" value="Genomic_DNA"/>
</dbReference>
<protein>
    <recommendedName>
        <fullName evidence="1">Retroviral polymerase SH3-like domain-containing protein</fullName>
    </recommendedName>
</protein>
<feature type="non-terminal residue" evidence="2">
    <location>
        <position position="1"/>
    </location>
</feature>